<dbReference type="Pfam" id="PF18939">
    <property type="entry name" value="DUF5686"/>
    <property type="match status" value="2"/>
</dbReference>
<organism evidence="2 3">
    <name type="scientific">Xylanibacter ruminicola</name>
    <name type="common">Prevotella ruminicola</name>
    <dbReference type="NCBI Taxonomy" id="839"/>
    <lineage>
        <taxon>Bacteria</taxon>
        <taxon>Pseudomonadati</taxon>
        <taxon>Bacteroidota</taxon>
        <taxon>Bacteroidia</taxon>
        <taxon>Bacteroidales</taxon>
        <taxon>Prevotellaceae</taxon>
        <taxon>Xylanibacter</taxon>
    </lineage>
</organism>
<reference evidence="2 3" key="1">
    <citation type="submission" date="2016-10" db="EMBL/GenBank/DDBJ databases">
        <authorList>
            <person name="de Groot N.N."/>
        </authorList>
    </citation>
    <scope>NUCLEOTIDE SEQUENCE [LARGE SCALE GENOMIC DNA]</scope>
    <source>
        <strain evidence="2 3">D31d</strain>
    </source>
</reference>
<accession>A0A1H4CEA1</accession>
<dbReference type="InterPro" id="IPR043741">
    <property type="entry name" value="DUF5686"/>
</dbReference>
<dbReference type="OrthoDB" id="983143at2"/>
<dbReference type="Proteomes" id="UP000182257">
    <property type="component" value="Unassembled WGS sequence"/>
</dbReference>
<protein>
    <submittedName>
        <fullName evidence="2">Uncharacterized protein</fullName>
    </submittedName>
</protein>
<evidence type="ECO:0000313" key="2">
    <source>
        <dbReference type="EMBL" id="SEA58623.1"/>
    </source>
</evidence>
<feature type="signal peptide" evidence="1">
    <location>
        <begin position="1"/>
        <end position="25"/>
    </location>
</feature>
<gene>
    <name evidence="2" type="ORF">SAMN05216462_1919</name>
</gene>
<dbReference type="RefSeq" id="WP_139208970.1">
    <property type="nucleotide sequence ID" value="NZ_FNRF01000003.1"/>
</dbReference>
<dbReference type="AlphaFoldDB" id="A0A1H4CEA1"/>
<proteinExistence type="predicted"/>
<evidence type="ECO:0000256" key="1">
    <source>
        <dbReference type="SAM" id="SignalP"/>
    </source>
</evidence>
<name>A0A1H4CEA1_XYLRU</name>
<keyword evidence="1" id="KW-0732">Signal</keyword>
<dbReference type="EMBL" id="FNRF01000003">
    <property type="protein sequence ID" value="SEA58623.1"/>
    <property type="molecule type" value="Genomic_DNA"/>
</dbReference>
<sequence>MRYDQLFTKTLLTAILTSMVMSVSASNKRDSLNILNRIYNYQQANTAAIDSLEDQVYAKFRYHVDKRNAILWLIPSMYVMAKDERDYIRESYSKVLFMNAHDYDITNQLLSGTIRRNRKALPTLLDYMTPNIYDIDLYNGHMLSPFNKCNRRYYRFTQKLQHDGTTRLEFRPKIYNTQLLNGYAIVDTNTGRIIRTLLNGEYDMLTFRTEITQGEEGGRSIMPAKCTTAATFRFMGNRISALFDANYNSNKTLPDSVERMDSRDLMNEVRPIPLTETDKQIYEAYDQKNRQDSMARDTLPKKQRLWKKVFWDTIGENLVTPIKAESEEANFSMSPIINPMYVSYSHARGVRYKMRFRSQYNFSAHRYLTLNPTFGYTFKDHQFYFTAPLRMTYNPKRNGYTEVVFGNGNRISTSTVMDVINAAHQDTINFDNTDMDKFKDQHLSIINNIMVFDWLDIETGFIYHRRSAVNKELMKCYDMPTEYRSFAPSIGLKFSPWLNRGPVLSVDYERGVKGVNKSDLEYERWEFDAQWKKKIPGLRLLNMRAGAGFYTNKKDNLFVDYANFRDENLPEGWDDDWSGNFQLLRSRVYNQSDYYLRGNVSYESPMLVATWIPYLGKYIEKERFYLSGVLLQDSRPYYELGYGFTNRYISVGAFASFRNTHFDRIGVEVEFELFRRW</sequence>
<feature type="chain" id="PRO_5010263615" evidence="1">
    <location>
        <begin position="26"/>
        <end position="677"/>
    </location>
</feature>
<evidence type="ECO:0000313" key="3">
    <source>
        <dbReference type="Proteomes" id="UP000182257"/>
    </source>
</evidence>